<evidence type="ECO:0000259" key="1">
    <source>
        <dbReference type="PROSITE" id="PS50206"/>
    </source>
</evidence>
<dbReference type="CDD" id="cd00158">
    <property type="entry name" value="RHOD"/>
    <property type="match status" value="1"/>
</dbReference>
<evidence type="ECO:0000313" key="2">
    <source>
        <dbReference type="EMBL" id="MEA5140817.1"/>
    </source>
</evidence>
<dbReference type="EMBL" id="JAYFUM010000021">
    <property type="protein sequence ID" value="MEA5140817.1"/>
    <property type="molecule type" value="Genomic_DNA"/>
</dbReference>
<dbReference type="PROSITE" id="PS50206">
    <property type="entry name" value="RHODANESE_3"/>
    <property type="match status" value="1"/>
</dbReference>
<organism evidence="2 3">
    <name type="scientific">Arcicella rigui</name>
    <dbReference type="NCBI Taxonomy" id="797020"/>
    <lineage>
        <taxon>Bacteria</taxon>
        <taxon>Pseudomonadati</taxon>
        <taxon>Bacteroidota</taxon>
        <taxon>Cytophagia</taxon>
        <taxon>Cytophagales</taxon>
        <taxon>Flectobacillaceae</taxon>
        <taxon>Arcicella</taxon>
    </lineage>
</organism>
<dbReference type="SMART" id="SM00450">
    <property type="entry name" value="RHOD"/>
    <property type="match status" value="1"/>
</dbReference>
<protein>
    <submittedName>
        <fullName evidence="2">Rhodanese-like domain-containing protein</fullName>
    </submittedName>
</protein>
<dbReference type="InterPro" id="IPR036873">
    <property type="entry name" value="Rhodanese-like_dom_sf"/>
</dbReference>
<evidence type="ECO:0000313" key="3">
    <source>
        <dbReference type="Proteomes" id="UP001302949"/>
    </source>
</evidence>
<dbReference type="InterPro" id="IPR050229">
    <property type="entry name" value="GlpE_sulfurtransferase"/>
</dbReference>
<sequence length="98" mass="11044">MDISVEELKAKLDKGETFNFLDVREEYEYEEQNLGAKLIPLGELPDRLDEIEAWKDEEVIVHCRSGARSGKAKAFLTAQGFSNVRNVLGGILAFNELD</sequence>
<reference evidence="2 3" key="1">
    <citation type="submission" date="2023-12" db="EMBL/GenBank/DDBJ databases">
        <title>Novel species of the genus Arcicella isolated from rivers.</title>
        <authorList>
            <person name="Lu H."/>
        </authorList>
    </citation>
    <scope>NUCLEOTIDE SEQUENCE [LARGE SCALE GENOMIC DNA]</scope>
    <source>
        <strain evidence="2 3">KCTC 23307</strain>
    </source>
</reference>
<comment type="caution">
    <text evidence="2">The sequence shown here is derived from an EMBL/GenBank/DDBJ whole genome shotgun (WGS) entry which is preliminary data.</text>
</comment>
<dbReference type="RefSeq" id="WP_323297973.1">
    <property type="nucleotide sequence ID" value="NZ_JAYFUM010000021.1"/>
</dbReference>
<accession>A0ABU5QE09</accession>
<feature type="domain" description="Rhodanese" evidence="1">
    <location>
        <begin position="14"/>
        <end position="96"/>
    </location>
</feature>
<gene>
    <name evidence="2" type="ORF">VB248_16825</name>
</gene>
<name>A0ABU5QE09_9BACT</name>
<dbReference type="SUPFAM" id="SSF52821">
    <property type="entry name" value="Rhodanese/Cell cycle control phosphatase"/>
    <property type="match status" value="1"/>
</dbReference>
<dbReference type="InterPro" id="IPR001763">
    <property type="entry name" value="Rhodanese-like_dom"/>
</dbReference>
<proteinExistence type="predicted"/>
<keyword evidence="3" id="KW-1185">Reference proteome</keyword>
<dbReference type="Proteomes" id="UP001302949">
    <property type="component" value="Unassembled WGS sequence"/>
</dbReference>
<dbReference type="Pfam" id="PF00581">
    <property type="entry name" value="Rhodanese"/>
    <property type="match status" value="1"/>
</dbReference>
<dbReference type="Gene3D" id="3.40.250.10">
    <property type="entry name" value="Rhodanese-like domain"/>
    <property type="match status" value="1"/>
</dbReference>
<dbReference type="PANTHER" id="PTHR43031:SF17">
    <property type="entry name" value="SULFURTRANSFERASE YTWF-RELATED"/>
    <property type="match status" value="1"/>
</dbReference>
<dbReference type="PANTHER" id="PTHR43031">
    <property type="entry name" value="FAD-DEPENDENT OXIDOREDUCTASE"/>
    <property type="match status" value="1"/>
</dbReference>